<dbReference type="Pfam" id="PF14310">
    <property type="entry name" value="Fn3-like"/>
    <property type="match status" value="1"/>
</dbReference>
<evidence type="ECO:0000313" key="6">
    <source>
        <dbReference type="Proteomes" id="UP000283855"/>
    </source>
</evidence>
<dbReference type="PANTHER" id="PTHR42715:SF10">
    <property type="entry name" value="BETA-GLUCOSIDASE"/>
    <property type="match status" value="1"/>
</dbReference>
<dbReference type="InterPro" id="IPR002772">
    <property type="entry name" value="Glyco_hydro_3_C"/>
</dbReference>
<dbReference type="PANTHER" id="PTHR42715">
    <property type="entry name" value="BETA-GLUCOSIDASE"/>
    <property type="match status" value="1"/>
</dbReference>
<evidence type="ECO:0000259" key="4">
    <source>
        <dbReference type="PROSITE" id="PS51820"/>
    </source>
</evidence>
<dbReference type="Pfam" id="PF07691">
    <property type="entry name" value="PA14"/>
    <property type="match status" value="1"/>
</dbReference>
<dbReference type="InterPro" id="IPR017853">
    <property type="entry name" value="GH"/>
</dbReference>
<keyword evidence="2 5" id="KW-0378">Hydrolase</keyword>
<dbReference type="SUPFAM" id="SSF51445">
    <property type="entry name" value="(Trans)glycosidases"/>
    <property type="match status" value="1"/>
</dbReference>
<gene>
    <name evidence="5" type="ORF">DW921_02085</name>
</gene>
<dbReference type="InterPro" id="IPR036962">
    <property type="entry name" value="Glyco_hydro_3_N_sf"/>
</dbReference>
<feature type="signal peptide" evidence="3">
    <location>
        <begin position="1"/>
        <end position="21"/>
    </location>
</feature>
<dbReference type="FunFam" id="2.60.40.10:FF:000495">
    <property type="entry name" value="Periplasmic beta-glucosidase"/>
    <property type="match status" value="1"/>
</dbReference>
<protein>
    <submittedName>
        <fullName evidence="5">Glycoside hydrolase family 3 protein</fullName>
    </submittedName>
</protein>
<dbReference type="SMART" id="SM01217">
    <property type="entry name" value="Fn3_like"/>
    <property type="match status" value="1"/>
</dbReference>
<feature type="domain" description="PA14" evidence="4">
    <location>
        <begin position="463"/>
        <end position="610"/>
    </location>
</feature>
<feature type="chain" id="PRO_5019493112" evidence="3">
    <location>
        <begin position="22"/>
        <end position="878"/>
    </location>
</feature>
<dbReference type="Gene3D" id="3.40.50.1700">
    <property type="entry name" value="Glycoside hydrolase family 3 C-terminal domain"/>
    <property type="match status" value="1"/>
</dbReference>
<evidence type="ECO:0000256" key="1">
    <source>
        <dbReference type="ARBA" id="ARBA00005336"/>
    </source>
</evidence>
<dbReference type="InterPro" id="IPR011658">
    <property type="entry name" value="PA14_dom"/>
</dbReference>
<dbReference type="InterPro" id="IPR001764">
    <property type="entry name" value="Glyco_hydro_3_N"/>
</dbReference>
<dbReference type="GO" id="GO:0008422">
    <property type="term" value="F:beta-glucosidase activity"/>
    <property type="evidence" value="ECO:0007669"/>
    <property type="project" value="UniProtKB-ARBA"/>
</dbReference>
<dbReference type="GO" id="GO:0005975">
    <property type="term" value="P:carbohydrate metabolic process"/>
    <property type="evidence" value="ECO:0007669"/>
    <property type="project" value="InterPro"/>
</dbReference>
<dbReference type="RefSeq" id="WP_118399914.1">
    <property type="nucleotide sequence ID" value="NZ_CABJGD010000003.1"/>
</dbReference>
<dbReference type="AlphaFoldDB" id="A0A413T3V5"/>
<comment type="caution">
    <text evidence="5">The sequence shown here is derived from an EMBL/GenBank/DDBJ whole genome shotgun (WGS) entry which is preliminary data.</text>
</comment>
<evidence type="ECO:0000256" key="3">
    <source>
        <dbReference type="SAM" id="SignalP"/>
    </source>
</evidence>
<dbReference type="SUPFAM" id="SSF52279">
    <property type="entry name" value="Beta-D-glucan exohydrolase, C-terminal domain"/>
    <property type="match status" value="1"/>
</dbReference>
<dbReference type="PROSITE" id="PS51820">
    <property type="entry name" value="PA14"/>
    <property type="match status" value="1"/>
</dbReference>
<sequence length="878" mass="98908">MRHILVLLGVCMFLSVRGAEAQPSYPFQDSTLTVEARLNDLVERMTLEEKIDLLAGYEDFYLHPCERLGIPAFKMADGPLGVSSWGIWGRATAFPAALALAASWDKELAEKTGRMYAQEWRARGIHFMLAPGANIYRASKGARNFEYFGEDPYLSSEMLVPFVKAVQAGGVIPTIKHYIGNDQEFDRYTVSTEMDERTLREIYLPPFKAAVQRADIKAVMTGYNPFQGTYCTENSFVIDILKKEWGFKGMLMSDWACTYSADKAAKNGLDLEMGSNDWFVREKLLPLIQDGTITEELINEKVRRIYGPCIEMGFFDRPQLCKDIPLFNPDANRLALEEAEKGIILLKNADGVLPLKSPKKIAVIGPTANPYVISDRVYNTNGIVYGGGGSSRVHPWYVISDLDGIRNEFPDAEIYYAEGVSNQFKRRLFRTSVFRTRDGKKGLEAKYYTCSSDTGTLSSRLLEQQAKAAGRSSAGQTSSVSRQQADGNLILSMVEPRIDNEWWGYPHNEKNLGEEYQVEWDGYVDVHQTDSLRFFVDAQGGYKLWLDDQLMLDASKSQSFDVRNVAVAVEKGSSVHVRLTYYNQRSLPSEIRMGYAYDSDIDFSEAKQVAKQADVVICCLGLDGSIELEGRDRPFDLPFGQDRLVDELLQVNPNVVVVLHAGGGVGMTRWIDRVPAVLHAFYPGQEGGNALAHILSGKVNPSAKLPFTIEKRWEDSPACGNYDETRREKKVYYREGIFTGYRGYEHNQVQPLFPFGYGLSYTTFSYSGLEVKVDDRKKGDVTVRFSVRNDGKREGAEVVQLYVSDPKSGEPRPVKELKGFEKVNLKPGETQTVTLKLTQDDFSYFSSKKRKWVFEKGDFVIRVGASSQDIRLEETIRL</sequence>
<dbReference type="Pfam" id="PF01915">
    <property type="entry name" value="Glyco_hydro_3_C"/>
    <property type="match status" value="1"/>
</dbReference>
<proteinExistence type="inferred from homology"/>
<evidence type="ECO:0000256" key="2">
    <source>
        <dbReference type="ARBA" id="ARBA00022801"/>
    </source>
</evidence>
<dbReference type="SMART" id="SM00758">
    <property type="entry name" value="PA14"/>
    <property type="match status" value="1"/>
</dbReference>
<dbReference type="InterPro" id="IPR013783">
    <property type="entry name" value="Ig-like_fold"/>
</dbReference>
<dbReference type="EMBL" id="QSFT01000003">
    <property type="protein sequence ID" value="RHA78269.1"/>
    <property type="molecule type" value="Genomic_DNA"/>
</dbReference>
<dbReference type="Pfam" id="PF00933">
    <property type="entry name" value="Glyco_hydro_3"/>
    <property type="match status" value="1"/>
</dbReference>
<organism evidence="5 6">
    <name type="scientific">Phocaeicola coprophilus</name>
    <dbReference type="NCBI Taxonomy" id="387090"/>
    <lineage>
        <taxon>Bacteria</taxon>
        <taxon>Pseudomonadati</taxon>
        <taxon>Bacteroidota</taxon>
        <taxon>Bacteroidia</taxon>
        <taxon>Bacteroidales</taxon>
        <taxon>Bacteroidaceae</taxon>
        <taxon>Phocaeicola</taxon>
    </lineage>
</organism>
<evidence type="ECO:0000313" key="5">
    <source>
        <dbReference type="EMBL" id="RHA78269.1"/>
    </source>
</evidence>
<dbReference type="Proteomes" id="UP000283855">
    <property type="component" value="Unassembled WGS sequence"/>
</dbReference>
<dbReference type="InterPro" id="IPR037524">
    <property type="entry name" value="PA14/GLEYA"/>
</dbReference>
<reference evidence="5 6" key="1">
    <citation type="submission" date="2018-08" db="EMBL/GenBank/DDBJ databases">
        <title>A genome reference for cultivated species of the human gut microbiota.</title>
        <authorList>
            <person name="Zou Y."/>
            <person name="Xue W."/>
            <person name="Luo G."/>
        </authorList>
    </citation>
    <scope>NUCLEOTIDE SEQUENCE [LARGE SCALE GENOMIC DNA]</scope>
    <source>
        <strain evidence="5 6">AM42-38</strain>
    </source>
</reference>
<accession>A0A413T3V5</accession>
<dbReference type="Gene3D" id="2.60.40.10">
    <property type="entry name" value="Immunoglobulins"/>
    <property type="match status" value="1"/>
</dbReference>
<dbReference type="InterPro" id="IPR026891">
    <property type="entry name" value="Fn3-like"/>
</dbReference>
<keyword evidence="3" id="KW-0732">Signal</keyword>
<name>A0A413T3V5_9BACT</name>
<dbReference type="PRINTS" id="PR00133">
    <property type="entry name" value="GLHYDRLASE3"/>
</dbReference>
<dbReference type="InterPro" id="IPR050288">
    <property type="entry name" value="Cellulose_deg_GH3"/>
</dbReference>
<dbReference type="InterPro" id="IPR036881">
    <property type="entry name" value="Glyco_hydro_3_C_sf"/>
</dbReference>
<comment type="similarity">
    <text evidence="1">Belongs to the glycosyl hydrolase 3 family.</text>
</comment>
<dbReference type="Gene3D" id="3.20.20.300">
    <property type="entry name" value="Glycoside hydrolase, family 3, N-terminal domain"/>
    <property type="match status" value="1"/>
</dbReference>
<dbReference type="Gene3D" id="2.60.120.260">
    <property type="entry name" value="Galactose-binding domain-like"/>
    <property type="match status" value="1"/>
</dbReference>